<dbReference type="InterPro" id="IPR011990">
    <property type="entry name" value="TPR-like_helical_dom_sf"/>
</dbReference>
<comment type="caution">
    <text evidence="5">The sequence shown here is derived from an EMBL/GenBank/DDBJ whole genome shotgun (WGS) entry which is preliminary data.</text>
</comment>
<dbReference type="Pfam" id="PF01535">
    <property type="entry name" value="PPR"/>
    <property type="match status" value="2"/>
</dbReference>
<accession>A0AAW1K770</accession>
<dbReference type="InterPro" id="IPR046849">
    <property type="entry name" value="E2_motif"/>
</dbReference>
<evidence type="ECO:0000259" key="4">
    <source>
        <dbReference type="Pfam" id="PF14432"/>
    </source>
</evidence>
<dbReference type="GO" id="GO:0003723">
    <property type="term" value="F:RNA binding"/>
    <property type="evidence" value="ECO:0007669"/>
    <property type="project" value="InterPro"/>
</dbReference>
<feature type="repeat" description="PPR" evidence="3">
    <location>
        <begin position="516"/>
        <end position="550"/>
    </location>
</feature>
<keyword evidence="6" id="KW-1185">Reference proteome</keyword>
<feature type="repeat" description="PPR" evidence="3">
    <location>
        <begin position="73"/>
        <end position="107"/>
    </location>
</feature>
<dbReference type="GO" id="GO:0009451">
    <property type="term" value="P:RNA modification"/>
    <property type="evidence" value="ECO:0007669"/>
    <property type="project" value="InterPro"/>
</dbReference>
<dbReference type="Gene3D" id="1.25.40.10">
    <property type="entry name" value="Tetratricopeptide repeat domain"/>
    <property type="match status" value="4"/>
</dbReference>
<dbReference type="InterPro" id="IPR002885">
    <property type="entry name" value="PPR_rpt"/>
</dbReference>
<dbReference type="InterPro" id="IPR046848">
    <property type="entry name" value="E_motif"/>
</dbReference>
<dbReference type="Proteomes" id="UP001443914">
    <property type="component" value="Unassembled WGS sequence"/>
</dbReference>
<evidence type="ECO:0000256" key="2">
    <source>
        <dbReference type="ARBA" id="ARBA00022737"/>
    </source>
</evidence>
<dbReference type="SUPFAM" id="SSF48452">
    <property type="entry name" value="TPR-like"/>
    <property type="match status" value="1"/>
</dbReference>
<proteinExistence type="inferred from homology"/>
<dbReference type="Pfam" id="PF13041">
    <property type="entry name" value="PPR_2"/>
    <property type="match status" value="3"/>
</dbReference>
<feature type="domain" description="DYW" evidence="4">
    <location>
        <begin position="594"/>
        <end position="686"/>
    </location>
</feature>
<dbReference type="EMBL" id="JBDFQZ010000006">
    <property type="protein sequence ID" value="KAK9713497.1"/>
    <property type="molecule type" value="Genomic_DNA"/>
</dbReference>
<dbReference type="PROSITE" id="PS51375">
    <property type="entry name" value="PPR"/>
    <property type="match status" value="7"/>
</dbReference>
<evidence type="ECO:0000256" key="1">
    <source>
        <dbReference type="ARBA" id="ARBA00006643"/>
    </source>
</evidence>
<dbReference type="FunFam" id="1.25.40.10:FF:002148">
    <property type="entry name" value="Pentatricopeptide repeat-containing protein At2g29760, chloroplastic"/>
    <property type="match status" value="1"/>
</dbReference>
<feature type="repeat" description="PPR" evidence="3">
    <location>
        <begin position="247"/>
        <end position="277"/>
    </location>
</feature>
<comment type="similarity">
    <text evidence="1">Belongs to the PPR family. PCMP-H subfamily.</text>
</comment>
<dbReference type="InterPro" id="IPR046960">
    <property type="entry name" value="PPR_At4g14850-like_plant"/>
</dbReference>
<dbReference type="NCBIfam" id="TIGR00756">
    <property type="entry name" value="PPR"/>
    <property type="match status" value="5"/>
</dbReference>
<feature type="repeat" description="PPR" evidence="3">
    <location>
        <begin position="278"/>
        <end position="312"/>
    </location>
</feature>
<feature type="repeat" description="PPR" evidence="3">
    <location>
        <begin position="379"/>
        <end position="413"/>
    </location>
</feature>
<dbReference type="GO" id="GO:0008270">
    <property type="term" value="F:zinc ion binding"/>
    <property type="evidence" value="ECO:0007669"/>
    <property type="project" value="InterPro"/>
</dbReference>
<dbReference type="PANTHER" id="PTHR47926:SF414">
    <property type="entry name" value="PENTATRICOPEPTIDE REPEAT-CONTAINING PROTEIN DOT4, CHLOROPLASTIC-LIKE"/>
    <property type="match status" value="1"/>
</dbReference>
<sequence length="686" mass="77142">MRPKIHTPINFPTSIPSIFRQLSSSSSSPYYSPAKTHHIENYTTSFDDTINKLCHQKRLKEAVNLLDGVKNPSATTYSTLLQSCLQQRALEEGRRVHLHIKHSNFIPGIVISNRLINMYLKCGSLGDAQKVFDEMTMRDVCSWNILINGYAKVGKLELARKVFDEMPERDGFSWTAIISCYVQHGRSKEALGLFRAMRSGGGLECSGLMQSNKFTLSSVVAAAAAVPSLLSGKEIHGHIVRMGLDVDSAVWSALSDMYAKCGNIDEARRIFDRIVDRDVVTWTAIVDRYFEDGRWREGFTLLSDMIKSGIKPNEFTFSGVLNACAHQAVENVGKQVHGHMIRIGFDPDSFAASALVHMYSKCGNVKSARKAFELVSNPDVASWTSLIAGCAQNGQAEEALKLFELMLQSEIRPDHVTFVSVLSACTHTGMVETGIKYFHSINDVHGLTPIAEHYACLIDLLSRAGRFKEAEDYISKMPMKPDKFLWASLLGGCRIHKNLELAERAAEALFRIEPENAATYTTLANIYATAGRWVEVAKVRKMMDDRGVVKKPGMSWIEVKRRVHRFLVGDTSHPSYDQIHDFLREVSKKMREEGYVPDTNFVLHDVEEEQKEENLSYHSEKLAVVFGIISTSHGTPIKVYKNLRTCVDCHTAIKFISTITDRKIVVRDSNRFHCFEGGRCSCNDYW</sequence>
<dbReference type="Pfam" id="PF20430">
    <property type="entry name" value="Eplus_motif"/>
    <property type="match status" value="1"/>
</dbReference>
<feature type="repeat" description="PPR" evidence="3">
    <location>
        <begin position="139"/>
        <end position="169"/>
    </location>
</feature>
<dbReference type="Pfam" id="PF14432">
    <property type="entry name" value="DYW_deaminase"/>
    <property type="match status" value="1"/>
</dbReference>
<feature type="repeat" description="PPR" evidence="3">
    <location>
        <begin position="170"/>
        <end position="204"/>
    </location>
</feature>
<name>A0AAW1K770_SAPOF</name>
<evidence type="ECO:0000313" key="6">
    <source>
        <dbReference type="Proteomes" id="UP001443914"/>
    </source>
</evidence>
<organism evidence="5 6">
    <name type="scientific">Saponaria officinalis</name>
    <name type="common">Common soapwort</name>
    <name type="synonym">Lychnis saponaria</name>
    <dbReference type="NCBI Taxonomy" id="3572"/>
    <lineage>
        <taxon>Eukaryota</taxon>
        <taxon>Viridiplantae</taxon>
        <taxon>Streptophyta</taxon>
        <taxon>Embryophyta</taxon>
        <taxon>Tracheophyta</taxon>
        <taxon>Spermatophyta</taxon>
        <taxon>Magnoliopsida</taxon>
        <taxon>eudicotyledons</taxon>
        <taxon>Gunneridae</taxon>
        <taxon>Pentapetalae</taxon>
        <taxon>Caryophyllales</taxon>
        <taxon>Caryophyllaceae</taxon>
        <taxon>Caryophylleae</taxon>
        <taxon>Saponaria</taxon>
    </lineage>
</organism>
<gene>
    <name evidence="5" type="ORF">RND81_06G031100</name>
</gene>
<dbReference type="PANTHER" id="PTHR47926">
    <property type="entry name" value="PENTATRICOPEPTIDE REPEAT-CONTAINING PROTEIN"/>
    <property type="match status" value="1"/>
</dbReference>
<dbReference type="FunFam" id="1.25.40.10:FF:000442">
    <property type="entry name" value="Pentatricopeptide repeat-containing protein At3g49710"/>
    <property type="match status" value="1"/>
</dbReference>
<dbReference type="FunFam" id="1.25.40.10:FF:000284">
    <property type="entry name" value="Pentatricopeptide repeat-containing protein"/>
    <property type="match status" value="1"/>
</dbReference>
<evidence type="ECO:0000313" key="5">
    <source>
        <dbReference type="EMBL" id="KAK9713497.1"/>
    </source>
</evidence>
<dbReference type="Pfam" id="PF20431">
    <property type="entry name" value="E_motif"/>
    <property type="match status" value="1"/>
</dbReference>
<dbReference type="InterPro" id="IPR032867">
    <property type="entry name" value="DYW_dom"/>
</dbReference>
<keyword evidence="2" id="KW-0677">Repeat</keyword>
<dbReference type="AlphaFoldDB" id="A0AAW1K770"/>
<reference evidence="5" key="1">
    <citation type="submission" date="2024-03" db="EMBL/GenBank/DDBJ databases">
        <title>WGS assembly of Saponaria officinalis var. Norfolk2.</title>
        <authorList>
            <person name="Jenkins J."/>
            <person name="Shu S."/>
            <person name="Grimwood J."/>
            <person name="Barry K."/>
            <person name="Goodstein D."/>
            <person name="Schmutz J."/>
            <person name="Leebens-Mack J."/>
            <person name="Osbourn A."/>
        </authorList>
    </citation>
    <scope>NUCLEOTIDE SEQUENCE [LARGE SCALE GENOMIC DNA]</scope>
    <source>
        <strain evidence="5">JIC</strain>
    </source>
</reference>
<evidence type="ECO:0000256" key="3">
    <source>
        <dbReference type="PROSITE-ProRule" id="PRU00708"/>
    </source>
</evidence>
<protein>
    <recommendedName>
        <fullName evidence="4">DYW domain-containing protein</fullName>
    </recommendedName>
</protein>